<evidence type="ECO:0000259" key="2">
    <source>
        <dbReference type="Pfam" id="PF12850"/>
    </source>
</evidence>
<dbReference type="Pfam" id="PF12850">
    <property type="entry name" value="Metallophos_2"/>
    <property type="match status" value="1"/>
</dbReference>
<accession>A0A1M6YTN3</accession>
<sequence length="252" mass="28442">MRLLAFSDVHHNLMAVRKLRAQEENSFDAIVVAGDIGSNSAPDFFKILSTFKCPILYVYGNWDHELTYKSSFGRNCHLIHSNMVQIGKLSFTGFSGCPTNWGMNPIYGKLHRQIEADNADVIAALKNDIPSISKTRRTKAYQKYIAQRQLAKSEALRLNRQGVSNAMREAGTDPQKCIIITHERLSRLSQELPGTLLHIFGHIHKYSDHTFKGTRYIDVAALDRPRPDVGNYATIEIDSRLEVEAKCIPLAQ</sequence>
<dbReference type="SUPFAM" id="SSF56300">
    <property type="entry name" value="Metallo-dependent phosphatases"/>
    <property type="match status" value="1"/>
</dbReference>
<feature type="domain" description="Calcineurin-like phosphoesterase" evidence="2">
    <location>
        <begin position="1"/>
        <end position="239"/>
    </location>
</feature>
<protein>
    <submittedName>
        <fullName evidence="3">Predicted phosphoesterase</fullName>
    </submittedName>
</protein>
<evidence type="ECO:0000313" key="4">
    <source>
        <dbReference type="Proteomes" id="UP000189935"/>
    </source>
</evidence>
<dbReference type="Gene3D" id="3.60.21.10">
    <property type="match status" value="1"/>
</dbReference>
<comment type="similarity">
    <text evidence="1">Belongs to the metallophosphoesterase superfamily. YfcE family.</text>
</comment>
<dbReference type="Proteomes" id="UP000189935">
    <property type="component" value="Chromosome I"/>
</dbReference>
<evidence type="ECO:0000313" key="3">
    <source>
        <dbReference type="EMBL" id="SHL21409.1"/>
    </source>
</evidence>
<name>A0A1M6YTN3_9BRAD</name>
<dbReference type="EMBL" id="LT670844">
    <property type="protein sequence ID" value="SHL21409.1"/>
    <property type="molecule type" value="Genomic_DNA"/>
</dbReference>
<dbReference type="OrthoDB" id="332939at2"/>
<dbReference type="InterPro" id="IPR029052">
    <property type="entry name" value="Metallo-depent_PP-like"/>
</dbReference>
<dbReference type="InterPro" id="IPR024654">
    <property type="entry name" value="Calcineurin-like_PHP_lpxH"/>
</dbReference>
<evidence type="ECO:0000256" key="1">
    <source>
        <dbReference type="ARBA" id="ARBA00008950"/>
    </source>
</evidence>
<dbReference type="RefSeq" id="WP_079542690.1">
    <property type="nucleotide sequence ID" value="NZ_LT670844.1"/>
</dbReference>
<reference evidence="3 4" key="1">
    <citation type="submission" date="2016-11" db="EMBL/GenBank/DDBJ databases">
        <authorList>
            <person name="Jaros S."/>
            <person name="Januszkiewicz K."/>
            <person name="Wedrychowicz H."/>
        </authorList>
    </citation>
    <scope>NUCLEOTIDE SEQUENCE [LARGE SCALE GENOMIC DNA]</scope>
    <source>
        <strain evidence="3 4">GAS499</strain>
    </source>
</reference>
<dbReference type="AlphaFoldDB" id="A0A1M6YTN3"/>
<gene>
    <name evidence="3" type="ORF">SAMN05444159_5330</name>
</gene>
<proteinExistence type="inferred from homology"/>
<organism evidence="3 4">
    <name type="scientific">Bradyrhizobium lablabi</name>
    <dbReference type="NCBI Taxonomy" id="722472"/>
    <lineage>
        <taxon>Bacteria</taxon>
        <taxon>Pseudomonadati</taxon>
        <taxon>Pseudomonadota</taxon>
        <taxon>Alphaproteobacteria</taxon>
        <taxon>Hyphomicrobiales</taxon>
        <taxon>Nitrobacteraceae</taxon>
        <taxon>Bradyrhizobium</taxon>
    </lineage>
</organism>